<comment type="caution">
    <text evidence="18">The sequence shown here is derived from an EMBL/GenBank/DDBJ whole genome shotgun (WGS) entry which is preliminary data.</text>
</comment>
<dbReference type="EMBL" id="QZAA01000199">
    <property type="protein sequence ID" value="RQD74603.1"/>
    <property type="molecule type" value="Genomic_DNA"/>
</dbReference>
<dbReference type="InterPro" id="IPR013751">
    <property type="entry name" value="ACP_syn_III_N"/>
</dbReference>
<evidence type="ECO:0000256" key="1">
    <source>
        <dbReference type="ARBA" id="ARBA00005194"/>
    </source>
</evidence>
<evidence type="ECO:0000259" key="17">
    <source>
        <dbReference type="Pfam" id="PF08545"/>
    </source>
</evidence>
<dbReference type="NCBIfam" id="TIGR00747">
    <property type="entry name" value="fabH"/>
    <property type="match status" value="1"/>
</dbReference>
<dbReference type="Gene3D" id="3.40.47.10">
    <property type="match status" value="1"/>
</dbReference>
<dbReference type="GO" id="GO:0006633">
    <property type="term" value="P:fatty acid biosynthetic process"/>
    <property type="evidence" value="ECO:0007669"/>
    <property type="project" value="UniProtKB-UniRule"/>
</dbReference>
<evidence type="ECO:0000256" key="9">
    <source>
        <dbReference type="ARBA" id="ARBA00023315"/>
    </source>
</evidence>
<dbReference type="EC" id="2.3.1.180" evidence="14"/>
<comment type="similarity">
    <text evidence="2 14">Belongs to the thiolase-like superfamily. FabH family.</text>
</comment>
<keyword evidence="3 14" id="KW-0444">Lipid biosynthesis</keyword>
<evidence type="ECO:0000256" key="7">
    <source>
        <dbReference type="ARBA" id="ARBA00023160"/>
    </source>
</evidence>
<feature type="domain" description="Beta-ketoacyl-[acyl-carrier-protein] synthase III C-terminal" evidence="16">
    <location>
        <begin position="240"/>
        <end position="329"/>
    </location>
</feature>
<evidence type="ECO:0000256" key="2">
    <source>
        <dbReference type="ARBA" id="ARBA00008642"/>
    </source>
</evidence>
<dbReference type="GO" id="GO:0033818">
    <property type="term" value="F:beta-ketoacyl-acyl-carrier-protein synthase III activity"/>
    <property type="evidence" value="ECO:0007669"/>
    <property type="project" value="UniProtKB-UniRule"/>
</dbReference>
<evidence type="ECO:0000313" key="18">
    <source>
        <dbReference type="EMBL" id="RQD74603.1"/>
    </source>
</evidence>
<dbReference type="CDD" id="cd00830">
    <property type="entry name" value="KAS_III"/>
    <property type="match status" value="1"/>
</dbReference>
<sequence>MQTHTSARIIGTGSFLPDKVLTNLKLEKIVDTNDEWIRARTGIVERRIADRQTAASDLSIKAAEKALKKADIKAEELDLIIVATITPDYLFPATACIVQDKLGAKNAAAFDLLAACSGFVYGVSVAEQFIKSRTYKYILVIGVEVLSKFIDWTDRNTCILFGDGAGAAVLGPAQEDGGFIFTRLGADGSGGDHLMLPGGGSRIPCTTSSVENGLHYLRMSGSEIFKFAVKIMEESTVEALENCGLEVNDIDLLIPHQANLRIINSAAKRIGLPVERVWTNIQRFGNMSAASIPVALDEAVTEKRIVPGSILVLVGFGAGLTWGINIIRW</sequence>
<feature type="active site" evidence="14">
    <location>
        <position position="286"/>
    </location>
</feature>
<comment type="subunit">
    <text evidence="14">Homodimer.</text>
</comment>
<gene>
    <name evidence="14" type="primary">fabH</name>
    <name evidence="18" type="ORF">D5R97_07735</name>
</gene>
<dbReference type="PANTHER" id="PTHR43091">
    <property type="entry name" value="3-OXOACYL-[ACYL-CARRIER-PROTEIN] SYNTHASE"/>
    <property type="match status" value="1"/>
</dbReference>
<dbReference type="GO" id="GO:0005737">
    <property type="term" value="C:cytoplasm"/>
    <property type="evidence" value="ECO:0007669"/>
    <property type="project" value="UniProtKB-SubCell"/>
</dbReference>
<comment type="pathway">
    <text evidence="1 14">Lipid metabolism; fatty acid biosynthesis.</text>
</comment>
<comment type="catalytic activity">
    <reaction evidence="12">
        <text>2-methylpropanoyl-CoA + malonyl-[ACP] + H(+) = 4-methyl-3-oxopentanoyl-[ACP] + CO2 + CoA</text>
        <dbReference type="Rhea" id="RHEA:42268"/>
        <dbReference type="Rhea" id="RHEA-COMP:9623"/>
        <dbReference type="Rhea" id="RHEA-COMP:9940"/>
        <dbReference type="ChEBI" id="CHEBI:15378"/>
        <dbReference type="ChEBI" id="CHEBI:16526"/>
        <dbReference type="ChEBI" id="CHEBI:57287"/>
        <dbReference type="ChEBI" id="CHEBI:57338"/>
        <dbReference type="ChEBI" id="CHEBI:78449"/>
        <dbReference type="ChEBI" id="CHEBI:78820"/>
        <dbReference type="EC" id="2.3.1.300"/>
    </reaction>
    <physiologicalReaction direction="left-to-right" evidence="12">
        <dbReference type="Rhea" id="RHEA:42269"/>
    </physiologicalReaction>
</comment>
<evidence type="ECO:0000256" key="4">
    <source>
        <dbReference type="ARBA" id="ARBA00022679"/>
    </source>
</evidence>
<keyword evidence="15" id="KW-1133">Transmembrane helix</keyword>
<comment type="catalytic activity">
    <reaction evidence="13">
        <text>3-methylbutanoyl-CoA + malonyl-[ACP] + H(+) = 5-methyl-3-oxohexanoyl-[ACP] + CO2 + CoA</text>
        <dbReference type="Rhea" id="RHEA:42272"/>
        <dbReference type="Rhea" id="RHEA-COMP:9623"/>
        <dbReference type="Rhea" id="RHEA-COMP:9941"/>
        <dbReference type="ChEBI" id="CHEBI:15378"/>
        <dbReference type="ChEBI" id="CHEBI:16526"/>
        <dbReference type="ChEBI" id="CHEBI:57287"/>
        <dbReference type="ChEBI" id="CHEBI:57345"/>
        <dbReference type="ChEBI" id="CHEBI:78449"/>
        <dbReference type="ChEBI" id="CHEBI:78822"/>
        <dbReference type="EC" id="2.3.1.300"/>
    </reaction>
    <physiologicalReaction direction="left-to-right" evidence="13">
        <dbReference type="Rhea" id="RHEA:42273"/>
    </physiologicalReaction>
</comment>
<evidence type="ECO:0000256" key="15">
    <source>
        <dbReference type="SAM" id="Phobius"/>
    </source>
</evidence>
<evidence type="ECO:0000256" key="13">
    <source>
        <dbReference type="ARBA" id="ARBA00052985"/>
    </source>
</evidence>
<comment type="catalytic activity">
    <reaction evidence="11">
        <text>(2S)-2-methylbutanoyl-CoA + malonyl-[ACP] + H(+) = (4S)-4-methyl-3-oxohexanoyl-[ACP] + CO2 + CoA</text>
        <dbReference type="Rhea" id="RHEA:42276"/>
        <dbReference type="Rhea" id="RHEA-COMP:9623"/>
        <dbReference type="Rhea" id="RHEA-COMP:17148"/>
        <dbReference type="ChEBI" id="CHEBI:15378"/>
        <dbReference type="ChEBI" id="CHEBI:16526"/>
        <dbReference type="ChEBI" id="CHEBI:57287"/>
        <dbReference type="ChEBI" id="CHEBI:78449"/>
        <dbReference type="ChEBI" id="CHEBI:88166"/>
        <dbReference type="ChEBI" id="CHEBI:167462"/>
        <dbReference type="EC" id="2.3.1.300"/>
    </reaction>
    <physiologicalReaction direction="left-to-right" evidence="11">
        <dbReference type="Rhea" id="RHEA:42277"/>
    </physiologicalReaction>
</comment>
<keyword evidence="9 14" id="KW-0012">Acyltransferase</keyword>
<comment type="function">
    <text evidence="14">Catalyzes the condensation reaction of fatty acid synthesis by the addition to an acyl acceptor of two carbons from malonyl-ACP. Catalyzes the first condensation reaction which initiates fatty acid synthesis and may therefore play a role in governing the total rate of fatty acid production. Possesses both acetoacetyl-ACP synthase and acetyl transacylase activities. Its substrate specificity determines the biosynthesis of branched-chain and/or straight-chain of fatty acids.</text>
</comment>
<keyword evidence="14" id="KW-0963">Cytoplasm</keyword>
<dbReference type="InterPro" id="IPR004655">
    <property type="entry name" value="FabH"/>
</dbReference>
<evidence type="ECO:0000256" key="8">
    <source>
        <dbReference type="ARBA" id="ARBA00023268"/>
    </source>
</evidence>
<dbReference type="InterPro" id="IPR013747">
    <property type="entry name" value="ACP_syn_III_C"/>
</dbReference>
<keyword evidence="15" id="KW-0812">Transmembrane</keyword>
<evidence type="ECO:0000259" key="16">
    <source>
        <dbReference type="Pfam" id="PF08541"/>
    </source>
</evidence>
<evidence type="ECO:0000256" key="11">
    <source>
        <dbReference type="ARBA" id="ARBA00052407"/>
    </source>
</evidence>
<dbReference type="InterPro" id="IPR016039">
    <property type="entry name" value="Thiolase-like"/>
</dbReference>
<evidence type="ECO:0000256" key="6">
    <source>
        <dbReference type="ARBA" id="ARBA00023098"/>
    </source>
</evidence>
<evidence type="ECO:0000256" key="10">
    <source>
        <dbReference type="ARBA" id="ARBA00051096"/>
    </source>
</evidence>
<feature type="active site" evidence="14">
    <location>
        <position position="116"/>
    </location>
</feature>
<dbReference type="Pfam" id="PF08541">
    <property type="entry name" value="ACP_syn_III_C"/>
    <property type="match status" value="1"/>
</dbReference>
<reference evidence="18 19" key="1">
    <citation type="submission" date="2018-08" db="EMBL/GenBank/DDBJ databases">
        <title>The metabolism and importance of syntrophic acetate oxidation coupled to methane or sulfide production in haloalkaline environments.</title>
        <authorList>
            <person name="Timmers P.H.A."/>
            <person name="Vavourakis C.D."/>
            <person name="Sorokin D.Y."/>
            <person name="Sinninghe Damste J.S."/>
            <person name="Muyzer G."/>
            <person name="Stams A.J.M."/>
            <person name="Plugge C.M."/>
        </authorList>
    </citation>
    <scope>NUCLEOTIDE SEQUENCE [LARGE SCALE GENOMIC DNA]</scope>
    <source>
        <strain evidence="18">MSAO_Bac1</strain>
    </source>
</reference>
<keyword evidence="4 14" id="KW-0808">Transferase</keyword>
<keyword evidence="5 14" id="KW-0276">Fatty acid metabolism</keyword>
<comment type="subcellular location">
    <subcellularLocation>
        <location evidence="14">Cytoplasm</location>
    </subcellularLocation>
</comment>
<feature type="transmembrane region" description="Helical" evidence="15">
    <location>
        <begin position="305"/>
        <end position="327"/>
    </location>
</feature>
<keyword evidence="6 14" id="KW-0443">Lipid metabolism</keyword>
<evidence type="ECO:0000256" key="5">
    <source>
        <dbReference type="ARBA" id="ARBA00022832"/>
    </source>
</evidence>
<dbReference type="GO" id="GO:0004315">
    <property type="term" value="F:3-oxoacyl-[acyl-carrier-protein] synthase activity"/>
    <property type="evidence" value="ECO:0007669"/>
    <property type="project" value="InterPro"/>
</dbReference>
<dbReference type="FunFam" id="3.40.47.10:FF:000004">
    <property type="entry name" value="3-oxoacyl-[acyl-carrier-protein] synthase 3"/>
    <property type="match status" value="1"/>
</dbReference>
<feature type="region of interest" description="ACP-binding" evidence="14">
    <location>
        <begin position="257"/>
        <end position="261"/>
    </location>
</feature>
<organism evidence="18 19">
    <name type="scientific">Candidatus Syntrophonatronum acetioxidans</name>
    <dbReference type="NCBI Taxonomy" id="1795816"/>
    <lineage>
        <taxon>Bacteria</taxon>
        <taxon>Bacillati</taxon>
        <taxon>Bacillota</taxon>
        <taxon>Clostridia</taxon>
        <taxon>Eubacteriales</taxon>
        <taxon>Syntrophomonadaceae</taxon>
        <taxon>Candidatus Syntrophonatronum</taxon>
    </lineage>
</organism>
<dbReference type="HAMAP" id="MF_01815">
    <property type="entry name" value="FabH"/>
    <property type="match status" value="1"/>
</dbReference>
<dbReference type="PANTHER" id="PTHR43091:SF1">
    <property type="entry name" value="BETA-KETOACYL-[ACYL-CARRIER-PROTEIN] SYNTHASE III, CHLOROPLASTIC"/>
    <property type="match status" value="1"/>
</dbReference>
<keyword evidence="8 14" id="KW-0511">Multifunctional enzyme</keyword>
<evidence type="ECO:0000256" key="12">
    <source>
        <dbReference type="ARBA" id="ARBA00052467"/>
    </source>
</evidence>
<comment type="domain">
    <text evidence="14">The last Arg residue of the ACP-binding site is essential for the weak association between ACP/AcpP and FabH.</text>
</comment>
<evidence type="ECO:0000256" key="3">
    <source>
        <dbReference type="ARBA" id="ARBA00022516"/>
    </source>
</evidence>
<dbReference type="AlphaFoldDB" id="A0A424YBZ5"/>
<keyword evidence="15" id="KW-0472">Membrane</keyword>
<protein>
    <recommendedName>
        <fullName evidence="14">Beta-ketoacyl-[acyl-carrier-protein] synthase III</fullName>
        <shortName evidence="14">Beta-ketoacyl-ACP synthase III</shortName>
        <shortName evidence="14">KAS III</shortName>
        <ecNumber evidence="14">2.3.1.180</ecNumber>
    </recommendedName>
    <alternativeName>
        <fullName evidence="14">3-oxoacyl-[acyl-carrier-protein] synthase 3</fullName>
    </alternativeName>
    <alternativeName>
        <fullName evidence="14">3-oxoacyl-[acyl-carrier-protein] synthase III</fullName>
    </alternativeName>
</protein>
<comment type="catalytic activity">
    <reaction evidence="10">
        <text>malonyl-[ACP] + acetyl-CoA + H(+) = 3-oxobutanoyl-[ACP] + CO2 + CoA</text>
        <dbReference type="Rhea" id="RHEA:12080"/>
        <dbReference type="Rhea" id="RHEA-COMP:9623"/>
        <dbReference type="Rhea" id="RHEA-COMP:9625"/>
        <dbReference type="ChEBI" id="CHEBI:15378"/>
        <dbReference type="ChEBI" id="CHEBI:16526"/>
        <dbReference type="ChEBI" id="CHEBI:57287"/>
        <dbReference type="ChEBI" id="CHEBI:57288"/>
        <dbReference type="ChEBI" id="CHEBI:78449"/>
        <dbReference type="ChEBI" id="CHEBI:78450"/>
        <dbReference type="EC" id="2.3.1.180"/>
    </reaction>
    <physiologicalReaction direction="left-to-right" evidence="10">
        <dbReference type="Rhea" id="RHEA:12081"/>
    </physiologicalReaction>
</comment>
<evidence type="ECO:0000313" key="19">
    <source>
        <dbReference type="Proteomes" id="UP000285138"/>
    </source>
</evidence>
<feature type="active site" evidence="14">
    <location>
        <position position="256"/>
    </location>
</feature>
<proteinExistence type="inferred from homology"/>
<evidence type="ECO:0000256" key="14">
    <source>
        <dbReference type="HAMAP-Rule" id="MF_01815"/>
    </source>
</evidence>
<dbReference type="SUPFAM" id="SSF53901">
    <property type="entry name" value="Thiolase-like"/>
    <property type="match status" value="1"/>
</dbReference>
<dbReference type="UniPathway" id="UPA00094"/>
<keyword evidence="7 14" id="KW-0275">Fatty acid biosynthesis</keyword>
<dbReference type="Pfam" id="PF08545">
    <property type="entry name" value="ACP_syn_III"/>
    <property type="match status" value="1"/>
</dbReference>
<dbReference type="NCBIfam" id="NF006829">
    <property type="entry name" value="PRK09352.1"/>
    <property type="match status" value="1"/>
</dbReference>
<name>A0A424YBZ5_9FIRM</name>
<accession>A0A424YBZ5</accession>
<feature type="domain" description="Beta-ketoacyl-[acyl-carrier-protein] synthase III N-terminal" evidence="17">
    <location>
        <begin position="110"/>
        <end position="188"/>
    </location>
</feature>
<dbReference type="Proteomes" id="UP000285138">
    <property type="component" value="Unassembled WGS sequence"/>
</dbReference>